<evidence type="ECO:0000313" key="3">
    <source>
        <dbReference type="Proteomes" id="UP000039324"/>
    </source>
</evidence>
<keyword evidence="3" id="KW-1185">Reference proteome</keyword>
<dbReference type="InterPro" id="IPR011050">
    <property type="entry name" value="Pectin_lyase_fold/virulence"/>
</dbReference>
<dbReference type="AlphaFoldDB" id="A0A0G4IGE7"/>
<dbReference type="InterPro" id="IPR012334">
    <property type="entry name" value="Pectin_lyas_fold"/>
</dbReference>
<accession>A0A0G4IGE7</accession>
<dbReference type="Gene3D" id="2.160.20.10">
    <property type="entry name" value="Single-stranded right-handed beta-helix, Pectin lyase-like"/>
    <property type="match status" value="1"/>
</dbReference>
<feature type="compositionally biased region" description="Basic residues" evidence="1">
    <location>
        <begin position="364"/>
        <end position="386"/>
    </location>
</feature>
<sequence length="393" mass="42147">MLSDVLSDWGQIFLIKGNNVRFTGLRLLGPNANTSAPAGAKVISGMQYVGVQGGIVDNCEITQFSAAAVAYVGVGGLVAYSHIHHNQQLDGGTTEGYGVGVSGASSIAITGNYFNGNRHDISGSGDIGQNYTARYNVVGQNGTGQSFDMHGQCEIGGSGKTRCPCINEPGGSDRAGTRVIAEYNTFLRGGNGQVSILLRGVPLPDGLSPPPAYVGATFRFNCVLSPNITMPFQRRTPQCYDSTCARTYLDPRTTIDASVAPHYESVWNRFGISDLVGRFTWTPDGLPRWAPVASSVRKRQQSSSSPALRRQITTGFLGKHTRLPSSRQSRTRKRQSSSSAPLPGRRTPQILLPSSRKAGGGRKSSSRRRTSRASQRSPRKSTRKRQPSSAPLT</sequence>
<protein>
    <recommendedName>
        <fullName evidence="4">Right handed beta helix domain-containing protein</fullName>
    </recommendedName>
</protein>
<gene>
    <name evidence="2" type="ORF">PBRA_000033</name>
</gene>
<reference evidence="2 3" key="1">
    <citation type="submission" date="2015-02" db="EMBL/GenBank/DDBJ databases">
        <authorList>
            <person name="Chooi Y.-H."/>
        </authorList>
    </citation>
    <scope>NUCLEOTIDE SEQUENCE [LARGE SCALE GENOMIC DNA]</scope>
    <source>
        <strain evidence="2">E3</strain>
    </source>
</reference>
<evidence type="ECO:0000256" key="1">
    <source>
        <dbReference type="SAM" id="MobiDB-lite"/>
    </source>
</evidence>
<name>A0A0G4IGE7_PLABS</name>
<proteinExistence type="predicted"/>
<dbReference type="EMBL" id="CDSF01000001">
    <property type="protein sequence ID" value="CEO94248.1"/>
    <property type="molecule type" value="Genomic_DNA"/>
</dbReference>
<feature type="non-terminal residue" evidence="2">
    <location>
        <position position="393"/>
    </location>
</feature>
<dbReference type="SUPFAM" id="SSF51126">
    <property type="entry name" value="Pectin lyase-like"/>
    <property type="match status" value="1"/>
</dbReference>
<feature type="region of interest" description="Disordered" evidence="1">
    <location>
        <begin position="293"/>
        <end position="393"/>
    </location>
</feature>
<evidence type="ECO:0000313" key="2">
    <source>
        <dbReference type="EMBL" id="CEO94248.1"/>
    </source>
</evidence>
<organism evidence="2 3">
    <name type="scientific">Plasmodiophora brassicae</name>
    <name type="common">Clubroot disease agent</name>
    <dbReference type="NCBI Taxonomy" id="37360"/>
    <lineage>
        <taxon>Eukaryota</taxon>
        <taxon>Sar</taxon>
        <taxon>Rhizaria</taxon>
        <taxon>Endomyxa</taxon>
        <taxon>Phytomyxea</taxon>
        <taxon>Plasmodiophorida</taxon>
        <taxon>Plasmodiophoridae</taxon>
        <taxon>Plasmodiophora</taxon>
    </lineage>
</organism>
<dbReference type="Proteomes" id="UP000039324">
    <property type="component" value="Unassembled WGS sequence"/>
</dbReference>
<evidence type="ECO:0008006" key="4">
    <source>
        <dbReference type="Google" id="ProtNLM"/>
    </source>
</evidence>